<evidence type="ECO:0000256" key="1">
    <source>
        <dbReference type="ARBA" id="ARBA00004370"/>
    </source>
</evidence>
<dbReference type="InterPro" id="IPR023352">
    <property type="entry name" value="MAPEG-like_dom_sf"/>
</dbReference>
<protein>
    <submittedName>
        <fullName evidence="6">MAPEG family protein</fullName>
    </submittedName>
</protein>
<dbReference type="Pfam" id="PF01124">
    <property type="entry name" value="MAPEG"/>
    <property type="match status" value="1"/>
</dbReference>
<feature type="transmembrane region" description="Helical" evidence="5">
    <location>
        <begin position="69"/>
        <end position="87"/>
    </location>
</feature>
<dbReference type="AlphaFoldDB" id="A0A9X3IVG2"/>
<evidence type="ECO:0000256" key="3">
    <source>
        <dbReference type="ARBA" id="ARBA00022989"/>
    </source>
</evidence>
<evidence type="ECO:0000256" key="2">
    <source>
        <dbReference type="ARBA" id="ARBA00022692"/>
    </source>
</evidence>
<name>A0A9X3IVG2_9GAMM</name>
<evidence type="ECO:0000256" key="4">
    <source>
        <dbReference type="ARBA" id="ARBA00023136"/>
    </source>
</evidence>
<evidence type="ECO:0000313" key="7">
    <source>
        <dbReference type="Proteomes" id="UP001150830"/>
    </source>
</evidence>
<dbReference type="EMBL" id="JAPNOA010000059">
    <property type="protein sequence ID" value="MCY0967223.1"/>
    <property type="molecule type" value="Genomic_DNA"/>
</dbReference>
<dbReference type="SUPFAM" id="SSF161084">
    <property type="entry name" value="MAPEG domain-like"/>
    <property type="match status" value="1"/>
</dbReference>
<keyword evidence="3 5" id="KW-1133">Transmembrane helix</keyword>
<dbReference type="GO" id="GO:0016020">
    <property type="term" value="C:membrane"/>
    <property type="evidence" value="ECO:0007669"/>
    <property type="project" value="UniProtKB-SubCell"/>
</dbReference>
<keyword evidence="7" id="KW-1185">Reference proteome</keyword>
<comment type="caution">
    <text evidence="6">The sequence shown here is derived from an EMBL/GenBank/DDBJ whole genome shotgun (WGS) entry which is preliminary data.</text>
</comment>
<keyword evidence="4 5" id="KW-0472">Membrane</keyword>
<keyword evidence="2 5" id="KW-0812">Transmembrane</keyword>
<dbReference type="InterPro" id="IPR001129">
    <property type="entry name" value="Membr-assoc_MAPEG"/>
</dbReference>
<proteinExistence type="predicted"/>
<sequence>MPNLLTELGHVYHSCLLAIWLMLVTVLLQAIIAMVAHRRQKRYVPGILDPTLSHESFVFRSHRTFQNSLENLPVMLFSMLLAILAGFDASALALLSWVYALARVIHMALYYAIATEKNPSPRSYAYSLALFCNIVLLGWLGSLLIL</sequence>
<organism evidence="6 7">
    <name type="scientific">Parathalassolituus penaei</name>
    <dbReference type="NCBI Taxonomy" id="2997323"/>
    <lineage>
        <taxon>Bacteria</taxon>
        <taxon>Pseudomonadati</taxon>
        <taxon>Pseudomonadota</taxon>
        <taxon>Gammaproteobacteria</taxon>
        <taxon>Oceanospirillales</taxon>
        <taxon>Oceanospirillaceae</taxon>
        <taxon>Parathalassolituus</taxon>
    </lineage>
</organism>
<feature type="transmembrane region" description="Helical" evidence="5">
    <location>
        <begin position="16"/>
        <end position="36"/>
    </location>
</feature>
<feature type="transmembrane region" description="Helical" evidence="5">
    <location>
        <begin position="93"/>
        <end position="113"/>
    </location>
</feature>
<feature type="transmembrane region" description="Helical" evidence="5">
    <location>
        <begin position="125"/>
        <end position="145"/>
    </location>
</feature>
<comment type="subcellular location">
    <subcellularLocation>
        <location evidence="1">Membrane</location>
    </subcellularLocation>
</comment>
<gene>
    <name evidence="6" type="ORF">OUO13_18755</name>
</gene>
<dbReference type="Gene3D" id="1.20.120.550">
    <property type="entry name" value="Membrane associated eicosanoid/glutathione metabolism-like domain"/>
    <property type="match status" value="1"/>
</dbReference>
<reference evidence="6" key="1">
    <citation type="submission" date="2022-11" db="EMBL/GenBank/DDBJ databases">
        <title>Parathalassolutuus dongxingensis gen. nov., sp. nov., a novel member of family Oceanospirillaceae isolated from a coastal shrimp pond in Guangxi, China.</title>
        <authorList>
            <person name="Chen H."/>
        </authorList>
    </citation>
    <scope>NUCLEOTIDE SEQUENCE</scope>
    <source>
        <strain evidence="6">G-43</strain>
    </source>
</reference>
<evidence type="ECO:0000313" key="6">
    <source>
        <dbReference type="EMBL" id="MCY0967223.1"/>
    </source>
</evidence>
<accession>A0A9X3IVG2</accession>
<dbReference type="Proteomes" id="UP001150830">
    <property type="component" value="Unassembled WGS sequence"/>
</dbReference>
<dbReference type="RefSeq" id="WP_283175426.1">
    <property type="nucleotide sequence ID" value="NZ_JAPNOA010000059.1"/>
</dbReference>
<evidence type="ECO:0000256" key="5">
    <source>
        <dbReference type="SAM" id="Phobius"/>
    </source>
</evidence>